<dbReference type="InterPro" id="IPR046936">
    <property type="entry name" value="BIM1-like"/>
</dbReference>
<accession>A0ABP1CP67</accession>
<reference evidence="12" key="1">
    <citation type="submission" date="2024-04" db="EMBL/GenBank/DDBJ databases">
        <authorList>
            <person name="Shaw F."/>
            <person name="Minotto A."/>
        </authorList>
    </citation>
    <scope>NUCLEOTIDE SEQUENCE [LARGE SCALE GENOMIC DNA]</scope>
</reference>
<keyword evidence="2" id="KW-1003">Cell membrane</keyword>
<evidence type="ECO:0000256" key="4">
    <source>
        <dbReference type="ARBA" id="ARBA00022729"/>
    </source>
</evidence>
<dbReference type="Pfam" id="PF20238">
    <property type="entry name" value="BIM1-like_dom"/>
    <property type="match status" value="1"/>
</dbReference>
<keyword evidence="7" id="KW-0449">Lipoprotein</keyword>
<evidence type="ECO:0000256" key="1">
    <source>
        <dbReference type="ARBA" id="ARBA00004609"/>
    </source>
</evidence>
<keyword evidence="3" id="KW-0336">GPI-anchor</keyword>
<protein>
    <recommendedName>
        <fullName evidence="10">Copper acquisition factor BIM1-like domain-containing protein</fullName>
    </recommendedName>
</protein>
<evidence type="ECO:0000313" key="12">
    <source>
        <dbReference type="Proteomes" id="UP001497453"/>
    </source>
</evidence>
<keyword evidence="4 9" id="KW-0732">Signal</keyword>
<evidence type="ECO:0000313" key="11">
    <source>
        <dbReference type="EMBL" id="CAL1696523.1"/>
    </source>
</evidence>
<gene>
    <name evidence="11" type="ORF">GFSPODELE1_LOCUS1223</name>
</gene>
<dbReference type="InterPro" id="IPR046530">
    <property type="entry name" value="BIM1-like_dom"/>
</dbReference>
<evidence type="ECO:0000256" key="8">
    <source>
        <dbReference type="SAM" id="MobiDB-lite"/>
    </source>
</evidence>
<name>A0ABP1CP67_9APHY</name>
<sequence length="211" mass="21306">MQFTSLVFLCGIVTLVSAHFQLQFPPPRGPFVEDDEPTFCDGYATAVSNRSQFPLNSGFISIVSEHPSFTVGLLLSTAQNPNNFANFSQAVQFFQAEGEGPFCFPIQLAAAGISGVSDGTNATLQVVFDGGDGKLYQCSDVVLSSSATIASDVSCTNSTGSTTTSSGSSTGTSSSAPAPTGTGASGSGAVANSAVGITALLSLVGAFAAML</sequence>
<keyword evidence="12" id="KW-1185">Reference proteome</keyword>
<feature type="region of interest" description="Disordered" evidence="8">
    <location>
        <begin position="154"/>
        <end position="185"/>
    </location>
</feature>
<dbReference type="CDD" id="cd21176">
    <property type="entry name" value="LPMO_auxiliary-like"/>
    <property type="match status" value="1"/>
</dbReference>
<comment type="subcellular location">
    <subcellularLocation>
        <location evidence="1">Cell membrane</location>
        <topology evidence="1">Lipid-anchor</topology>
        <topology evidence="1">GPI-anchor</topology>
    </subcellularLocation>
</comment>
<evidence type="ECO:0000256" key="2">
    <source>
        <dbReference type="ARBA" id="ARBA00022475"/>
    </source>
</evidence>
<evidence type="ECO:0000256" key="7">
    <source>
        <dbReference type="ARBA" id="ARBA00023288"/>
    </source>
</evidence>
<keyword evidence="5" id="KW-0472">Membrane</keyword>
<dbReference type="EMBL" id="OZ037944">
    <property type="protein sequence ID" value="CAL1696523.1"/>
    <property type="molecule type" value="Genomic_DNA"/>
</dbReference>
<evidence type="ECO:0000256" key="6">
    <source>
        <dbReference type="ARBA" id="ARBA00023180"/>
    </source>
</evidence>
<feature type="signal peptide" evidence="9">
    <location>
        <begin position="1"/>
        <end position="18"/>
    </location>
</feature>
<keyword evidence="6" id="KW-0325">Glycoprotein</keyword>
<evidence type="ECO:0000259" key="10">
    <source>
        <dbReference type="Pfam" id="PF20238"/>
    </source>
</evidence>
<dbReference type="PANTHER" id="PTHR34992">
    <property type="entry name" value="HYPHAL ANASTAMOSIS-7 PROTEIN"/>
    <property type="match status" value="1"/>
</dbReference>
<evidence type="ECO:0000256" key="3">
    <source>
        <dbReference type="ARBA" id="ARBA00022622"/>
    </source>
</evidence>
<feature type="compositionally biased region" description="Low complexity" evidence="8">
    <location>
        <begin position="156"/>
        <end position="185"/>
    </location>
</feature>
<evidence type="ECO:0000256" key="9">
    <source>
        <dbReference type="SAM" id="SignalP"/>
    </source>
</evidence>
<organism evidence="11 12">
    <name type="scientific">Somion occarium</name>
    <dbReference type="NCBI Taxonomy" id="3059160"/>
    <lineage>
        <taxon>Eukaryota</taxon>
        <taxon>Fungi</taxon>
        <taxon>Dikarya</taxon>
        <taxon>Basidiomycota</taxon>
        <taxon>Agaricomycotina</taxon>
        <taxon>Agaricomycetes</taxon>
        <taxon>Polyporales</taxon>
        <taxon>Cerrenaceae</taxon>
        <taxon>Somion</taxon>
    </lineage>
</organism>
<feature type="chain" id="PRO_5046138345" description="Copper acquisition factor BIM1-like domain-containing protein" evidence="9">
    <location>
        <begin position="19"/>
        <end position="211"/>
    </location>
</feature>
<proteinExistence type="predicted"/>
<evidence type="ECO:0000256" key="5">
    <source>
        <dbReference type="ARBA" id="ARBA00023136"/>
    </source>
</evidence>
<feature type="domain" description="Copper acquisition factor BIM1-like" evidence="10">
    <location>
        <begin position="17"/>
        <end position="160"/>
    </location>
</feature>
<dbReference type="Proteomes" id="UP001497453">
    <property type="component" value="Chromosome 1"/>
</dbReference>